<keyword evidence="6 7" id="KW-0472">Membrane</keyword>
<evidence type="ECO:0000256" key="7">
    <source>
        <dbReference type="RuleBase" id="RU363032"/>
    </source>
</evidence>
<evidence type="ECO:0000256" key="1">
    <source>
        <dbReference type="ARBA" id="ARBA00004651"/>
    </source>
</evidence>
<dbReference type="InterPro" id="IPR000515">
    <property type="entry name" value="MetI-like"/>
</dbReference>
<evidence type="ECO:0000313" key="9">
    <source>
        <dbReference type="EMBL" id="KFI25581.1"/>
    </source>
</evidence>
<feature type="transmembrane region" description="Helical" evidence="7">
    <location>
        <begin position="281"/>
        <end position="304"/>
    </location>
</feature>
<comment type="subcellular location">
    <subcellularLocation>
        <location evidence="1 7">Cell membrane</location>
        <topology evidence="1 7">Multi-pass membrane protein</topology>
    </subcellularLocation>
</comment>
<feature type="transmembrane region" description="Helical" evidence="7">
    <location>
        <begin position="77"/>
        <end position="102"/>
    </location>
</feature>
<feature type="domain" description="ABC transmembrane type-1" evidence="8">
    <location>
        <begin position="311"/>
        <end position="498"/>
    </location>
</feature>
<reference evidence="9 10" key="1">
    <citation type="submission" date="2014-03" db="EMBL/GenBank/DDBJ databases">
        <title>Genome of Paenirhodobacter enshiensis DW2-9.</title>
        <authorList>
            <person name="Wang D."/>
            <person name="Wang G."/>
        </authorList>
    </citation>
    <scope>NUCLEOTIDE SEQUENCE [LARGE SCALE GENOMIC DNA]</scope>
    <source>
        <strain evidence="9 10">DW2-9</strain>
    </source>
</reference>
<comment type="caution">
    <text evidence="9">The sequence shown here is derived from an EMBL/GenBank/DDBJ whole genome shotgun (WGS) entry which is preliminary data.</text>
</comment>
<comment type="similarity">
    <text evidence="7">Belongs to the binding-protein-dependent transport system permease family.</text>
</comment>
<organism evidence="9 10">
    <name type="scientific">Paenirhodobacter enshiensis</name>
    <dbReference type="NCBI Taxonomy" id="1105367"/>
    <lineage>
        <taxon>Bacteria</taxon>
        <taxon>Pseudomonadati</taxon>
        <taxon>Pseudomonadota</taxon>
        <taxon>Alphaproteobacteria</taxon>
        <taxon>Rhodobacterales</taxon>
        <taxon>Rhodobacter group</taxon>
        <taxon>Paenirhodobacter</taxon>
    </lineage>
</organism>
<dbReference type="SUPFAM" id="SSF161098">
    <property type="entry name" value="MetI-like"/>
    <property type="match status" value="2"/>
</dbReference>
<keyword evidence="2 7" id="KW-0813">Transport</keyword>
<keyword evidence="10" id="KW-1185">Reference proteome</keyword>
<feature type="transmembrane region" description="Helical" evidence="7">
    <location>
        <begin position="316"/>
        <end position="337"/>
    </location>
</feature>
<dbReference type="GO" id="GO:0005886">
    <property type="term" value="C:plasma membrane"/>
    <property type="evidence" value="ECO:0007669"/>
    <property type="project" value="UniProtKB-SubCell"/>
</dbReference>
<evidence type="ECO:0000256" key="5">
    <source>
        <dbReference type="ARBA" id="ARBA00022989"/>
    </source>
</evidence>
<dbReference type="PROSITE" id="PS50928">
    <property type="entry name" value="ABC_TM1"/>
    <property type="match status" value="2"/>
</dbReference>
<feature type="transmembrane region" description="Helical" evidence="7">
    <location>
        <begin position="349"/>
        <end position="370"/>
    </location>
</feature>
<feature type="transmembrane region" description="Helical" evidence="7">
    <location>
        <begin position="376"/>
        <end position="398"/>
    </location>
</feature>
<feature type="transmembrane region" description="Helical" evidence="7">
    <location>
        <begin position="230"/>
        <end position="260"/>
    </location>
</feature>
<dbReference type="EMBL" id="JFZB01000022">
    <property type="protein sequence ID" value="KFI25581.1"/>
    <property type="molecule type" value="Genomic_DNA"/>
</dbReference>
<feature type="transmembrane region" description="Helical" evidence="7">
    <location>
        <begin position="43"/>
        <end position="65"/>
    </location>
</feature>
<dbReference type="PANTHER" id="PTHR30183:SF9">
    <property type="entry name" value="THIAMINE TRANSPORT SYSTEM PERMEASE PROTEIN THIP"/>
    <property type="match status" value="1"/>
</dbReference>
<feature type="domain" description="ABC transmembrane type-1" evidence="8">
    <location>
        <begin position="43"/>
        <end position="247"/>
    </location>
</feature>
<evidence type="ECO:0000256" key="3">
    <source>
        <dbReference type="ARBA" id="ARBA00022475"/>
    </source>
</evidence>
<dbReference type="CDD" id="cd06261">
    <property type="entry name" value="TM_PBP2"/>
    <property type="match status" value="2"/>
</dbReference>
<dbReference type="AlphaFoldDB" id="A0A086XU81"/>
<accession>A0A086XU81</accession>
<keyword evidence="5 7" id="KW-1133">Transmembrane helix</keyword>
<protein>
    <submittedName>
        <fullName evidence="9">ABC transporter permease</fullName>
    </submittedName>
</protein>
<name>A0A086XU81_9RHOB</name>
<feature type="transmembrane region" description="Helical" evidence="7">
    <location>
        <begin position="435"/>
        <end position="457"/>
    </location>
</feature>
<dbReference type="Gene3D" id="1.10.3720.10">
    <property type="entry name" value="MetI-like"/>
    <property type="match status" value="2"/>
</dbReference>
<sequence length="508" mass="52457">MAFPLAGGSAALIVAALILVPLGAVTMTAGGLRAPSPADLEALWFTLWQAAVSAAVSCALAVPAARALNRRRFPGRTALVALMGAPFVLPSIVAVTALLTVFGRKGLVNEALGALGLPSVGIYGAHGVILAHVFFNLPLAVRMILHGWQAIPSERMRLAASLGFGPAEVARHLERPMLRQVLPGAFLAIFLVCLTSFAVALILGGGPRATTLELAIFQAFRYDADLGRAAALALAQVAVTLIALGLAAAVTAPPAFGAGLDRAGERLIPTGRLRTAKDATVIALIAVFLLVPLATVLTGGAGQIPRLPASVWHATAVSLAVAAGSTVLTVALALTLATAGRKWAEAAGMLPMAVSSLVFGTGLFIVLRPLAPPAMLALPVTLIANALMSLPFALRVLLPEAKRLAADYDRLAASLGLRSWARLRFLTLPRLARPLGFAAGLAAAFSMGDLGVITLFSDGHQQTLPMAIYAMMGSYHQNLAAGAATVLTAITLGLFYGLDRIGRRSDDM</sequence>
<dbReference type="InterPro" id="IPR035906">
    <property type="entry name" value="MetI-like_sf"/>
</dbReference>
<dbReference type="Pfam" id="PF00528">
    <property type="entry name" value="BPD_transp_1"/>
    <property type="match status" value="1"/>
</dbReference>
<feature type="transmembrane region" description="Helical" evidence="7">
    <location>
        <begin position="477"/>
        <end position="498"/>
    </location>
</feature>
<dbReference type="GO" id="GO:0055085">
    <property type="term" value="P:transmembrane transport"/>
    <property type="evidence" value="ECO:0007669"/>
    <property type="project" value="InterPro"/>
</dbReference>
<feature type="transmembrane region" description="Helical" evidence="7">
    <location>
        <begin position="181"/>
        <end position="203"/>
    </location>
</feature>
<evidence type="ECO:0000256" key="4">
    <source>
        <dbReference type="ARBA" id="ARBA00022692"/>
    </source>
</evidence>
<dbReference type="PANTHER" id="PTHR30183">
    <property type="entry name" value="MOLYBDENUM TRANSPORT SYSTEM PERMEASE PROTEIN MODB"/>
    <property type="match status" value="1"/>
</dbReference>
<evidence type="ECO:0000259" key="8">
    <source>
        <dbReference type="PROSITE" id="PS50928"/>
    </source>
</evidence>
<proteinExistence type="inferred from homology"/>
<evidence type="ECO:0000313" key="10">
    <source>
        <dbReference type="Proteomes" id="UP000028824"/>
    </source>
</evidence>
<dbReference type="STRING" id="1105367.CG50_05180"/>
<evidence type="ECO:0000256" key="6">
    <source>
        <dbReference type="ARBA" id="ARBA00023136"/>
    </source>
</evidence>
<gene>
    <name evidence="9" type="ORF">CG50_05180</name>
</gene>
<keyword evidence="4 7" id="KW-0812">Transmembrane</keyword>
<dbReference type="Proteomes" id="UP000028824">
    <property type="component" value="Unassembled WGS sequence"/>
</dbReference>
<keyword evidence="3" id="KW-1003">Cell membrane</keyword>
<evidence type="ECO:0000256" key="2">
    <source>
        <dbReference type="ARBA" id="ARBA00022448"/>
    </source>
</evidence>
<feature type="transmembrane region" description="Helical" evidence="7">
    <location>
        <begin position="122"/>
        <end position="145"/>
    </location>
</feature>
<dbReference type="eggNOG" id="COG1178">
    <property type="taxonomic scope" value="Bacteria"/>
</dbReference>